<dbReference type="GO" id="GO:0004185">
    <property type="term" value="F:serine-type carboxypeptidase activity"/>
    <property type="evidence" value="ECO:0007669"/>
    <property type="project" value="InterPro"/>
</dbReference>
<feature type="non-terminal residue" evidence="2">
    <location>
        <position position="1"/>
    </location>
</feature>
<dbReference type="Pfam" id="PF00450">
    <property type="entry name" value="Peptidase_S10"/>
    <property type="match status" value="1"/>
</dbReference>
<dbReference type="EMBL" id="KB740560">
    <property type="protein sequence ID" value="ENN80350.1"/>
    <property type="molecule type" value="Genomic_DNA"/>
</dbReference>
<protein>
    <submittedName>
        <fullName evidence="2">Uncharacterized protein</fullName>
    </submittedName>
</protein>
<dbReference type="InterPro" id="IPR029058">
    <property type="entry name" value="AB_hydrolase_fold"/>
</dbReference>
<dbReference type="SUPFAM" id="SSF53474">
    <property type="entry name" value="alpha/beta-Hydrolases"/>
    <property type="match status" value="1"/>
</dbReference>
<gene>
    <name evidence="2" type="ORF">YQE_03231</name>
</gene>
<organism evidence="2">
    <name type="scientific">Dendroctonus ponderosae</name>
    <name type="common">Mountain pine beetle</name>
    <dbReference type="NCBI Taxonomy" id="77166"/>
    <lineage>
        <taxon>Eukaryota</taxon>
        <taxon>Metazoa</taxon>
        <taxon>Ecdysozoa</taxon>
        <taxon>Arthropoda</taxon>
        <taxon>Hexapoda</taxon>
        <taxon>Insecta</taxon>
        <taxon>Pterygota</taxon>
        <taxon>Neoptera</taxon>
        <taxon>Endopterygota</taxon>
        <taxon>Coleoptera</taxon>
        <taxon>Polyphaga</taxon>
        <taxon>Cucujiformia</taxon>
        <taxon>Curculionidae</taxon>
        <taxon>Scolytinae</taxon>
        <taxon>Dendroctonus</taxon>
    </lineage>
</organism>
<dbReference type="HOGENOM" id="CLU_2529759_0_0_1"/>
<name>N6UF24_DENPD</name>
<dbReference type="AlphaFoldDB" id="N6UF24"/>
<accession>N6UF24</accession>
<proteinExistence type="inferred from homology"/>
<dbReference type="InterPro" id="IPR001563">
    <property type="entry name" value="Peptidase_S10"/>
</dbReference>
<dbReference type="OrthoDB" id="443318at2759"/>
<sequence>MGRRVGFGPNEQDWGYVTVREKAHMFWWLHYTTATGDYVQRPLVIWLQADSADSAISVPIIPFSEEDLAIVSSISFSCVFASKV</sequence>
<evidence type="ECO:0000313" key="2">
    <source>
        <dbReference type="EMBL" id="ENN80350.1"/>
    </source>
</evidence>
<comment type="similarity">
    <text evidence="1">Belongs to the peptidase S10 family.</text>
</comment>
<evidence type="ECO:0000256" key="1">
    <source>
        <dbReference type="ARBA" id="ARBA00009431"/>
    </source>
</evidence>
<reference evidence="2" key="1">
    <citation type="journal article" date="2013" name="Genome Biol.">
        <title>Draft genome of the mountain pine beetle, Dendroctonus ponderosae Hopkins, a major forest pest.</title>
        <authorList>
            <person name="Keeling C.I."/>
            <person name="Yuen M.M."/>
            <person name="Liao N.Y."/>
            <person name="Docking T.R."/>
            <person name="Chan S.K."/>
            <person name="Taylor G.A."/>
            <person name="Palmquist D.L."/>
            <person name="Jackman S.D."/>
            <person name="Nguyen A."/>
            <person name="Li M."/>
            <person name="Henderson H."/>
            <person name="Janes J.K."/>
            <person name="Zhao Y."/>
            <person name="Pandoh P."/>
            <person name="Moore R."/>
            <person name="Sperling F.A."/>
            <person name="Huber D.P."/>
            <person name="Birol I."/>
            <person name="Jones S.J."/>
            <person name="Bohlmann J."/>
        </authorList>
    </citation>
    <scope>NUCLEOTIDE SEQUENCE</scope>
</reference>
<dbReference type="Gene3D" id="3.40.50.1820">
    <property type="entry name" value="alpha/beta hydrolase"/>
    <property type="match status" value="1"/>
</dbReference>
<dbReference type="GO" id="GO:0006508">
    <property type="term" value="P:proteolysis"/>
    <property type="evidence" value="ECO:0007669"/>
    <property type="project" value="InterPro"/>
</dbReference>